<feature type="compositionally biased region" description="Polar residues" evidence="2">
    <location>
        <begin position="19"/>
        <end position="41"/>
    </location>
</feature>
<organism evidence="3 4">
    <name type="scientific">Mythimna separata</name>
    <name type="common">Oriental armyworm</name>
    <name type="synonym">Pseudaletia separata</name>
    <dbReference type="NCBI Taxonomy" id="271217"/>
    <lineage>
        <taxon>Eukaryota</taxon>
        <taxon>Metazoa</taxon>
        <taxon>Ecdysozoa</taxon>
        <taxon>Arthropoda</taxon>
        <taxon>Hexapoda</taxon>
        <taxon>Insecta</taxon>
        <taxon>Pterygota</taxon>
        <taxon>Neoptera</taxon>
        <taxon>Endopterygota</taxon>
        <taxon>Lepidoptera</taxon>
        <taxon>Glossata</taxon>
        <taxon>Ditrysia</taxon>
        <taxon>Noctuoidea</taxon>
        <taxon>Noctuidae</taxon>
        <taxon>Noctuinae</taxon>
        <taxon>Hadenini</taxon>
        <taxon>Mythimna</taxon>
    </lineage>
</organism>
<sequence>MSRCERTPPAATPVGEMLRTQSSPDVSATQKPTDCGTSKITSRNKNKRQRPNPSPEAKTVCEKASQSFEERIMDMLMSWKKEQDSLLKRLTSDMTEIKQQIKDMQKSYTETEKWRDYMDVEYESMKLTIATLDKERLEQRDYIAELEKKVEDLQTSARSSSIEIRNVASSENMESHFPMVHHQARFPLFGCVHSLKKNLNKPERPILKSGKRPLQGEFNKGKLGVVCKNTIEPPLKKNKPDLKELKLRSGVCLKSSSAPEKLEAFFPDILSYLSRDVAQYPVIQTSANGLLNQLVNDEQISVDPTEEAVEKFLMQAETKKAEDNRERHEVIVTKNVTKEENLELQPIKSDVKMMKVEKTKPQILPIPMPKCRKSLLDRDITALLKKIRSQVETELLNKSSVSNIQDEHIQKTIEEVEMQPRLKDMAIETDTTAEFPELPFLTQIPKE</sequence>
<proteinExistence type="predicted"/>
<feature type="region of interest" description="Disordered" evidence="2">
    <location>
        <begin position="1"/>
        <end position="60"/>
    </location>
</feature>
<evidence type="ECO:0000256" key="2">
    <source>
        <dbReference type="SAM" id="MobiDB-lite"/>
    </source>
</evidence>
<keyword evidence="1" id="KW-0175">Coiled coil</keyword>
<dbReference type="Proteomes" id="UP001231518">
    <property type="component" value="Chromosome 24"/>
</dbReference>
<accession>A0AAD7YH06</accession>
<evidence type="ECO:0000313" key="3">
    <source>
        <dbReference type="EMBL" id="KAJ8715720.1"/>
    </source>
</evidence>
<feature type="coiled-coil region" evidence="1">
    <location>
        <begin position="80"/>
        <end position="163"/>
    </location>
</feature>
<keyword evidence="4" id="KW-1185">Reference proteome</keyword>
<evidence type="ECO:0000256" key="1">
    <source>
        <dbReference type="SAM" id="Coils"/>
    </source>
</evidence>
<gene>
    <name evidence="3" type="ORF">PYW07_010202</name>
</gene>
<evidence type="ECO:0000313" key="4">
    <source>
        <dbReference type="Proteomes" id="UP001231518"/>
    </source>
</evidence>
<protein>
    <submittedName>
        <fullName evidence="3">Uncharacterized protein</fullName>
    </submittedName>
</protein>
<reference evidence="3" key="1">
    <citation type="submission" date="2023-03" db="EMBL/GenBank/DDBJ databases">
        <title>Chromosome-level genomes of two armyworms, Mythimna separata and Mythimna loreyi, provide insights into the biosynthesis and reception of sex pheromones.</title>
        <authorList>
            <person name="Zhao H."/>
        </authorList>
    </citation>
    <scope>NUCLEOTIDE SEQUENCE</scope>
    <source>
        <strain evidence="3">BeijingLab</strain>
        <tissue evidence="3">Pupa</tissue>
    </source>
</reference>
<dbReference type="AlphaFoldDB" id="A0AAD7YH06"/>
<comment type="caution">
    <text evidence="3">The sequence shown here is derived from an EMBL/GenBank/DDBJ whole genome shotgun (WGS) entry which is preliminary data.</text>
</comment>
<dbReference type="EMBL" id="JARGEI010000018">
    <property type="protein sequence ID" value="KAJ8715720.1"/>
    <property type="molecule type" value="Genomic_DNA"/>
</dbReference>
<name>A0AAD7YH06_MYTSE</name>